<accession>A0ABU3C4Y6</accession>
<keyword evidence="3 4" id="KW-0408">Iron</keyword>
<evidence type="ECO:0000313" key="6">
    <source>
        <dbReference type="EMBL" id="MDT0641404.1"/>
    </source>
</evidence>
<dbReference type="SUPFAM" id="SSF46626">
    <property type="entry name" value="Cytochrome c"/>
    <property type="match status" value="1"/>
</dbReference>
<dbReference type="InterPro" id="IPR036909">
    <property type="entry name" value="Cyt_c-like_dom_sf"/>
</dbReference>
<evidence type="ECO:0000256" key="1">
    <source>
        <dbReference type="ARBA" id="ARBA00022617"/>
    </source>
</evidence>
<proteinExistence type="predicted"/>
<dbReference type="RefSeq" id="WP_311533042.1">
    <property type="nucleotide sequence ID" value="NZ_JAVRHQ010000001.1"/>
</dbReference>
<sequence length="215" mass="23607">MATPSTGLSPYCGRSFSQAWNNWLRFCLIASILISFSCKDKYYEDVPDKASMTVKDSIKRGEYLVNAIGCHDCHSPKRMGEQGPEIIPELALSGYQAGQKLPKHHPEAVAEGWVLMNADLTAAIGPWGISYASNITPHETGIGTWKKEQFIAAIREGKHKGMPEGRPLLPPMPWQNFAKLSDKDLAAIFVYLKNTQPVNNAVPPPSSPSKIASVQ</sequence>
<feature type="domain" description="Cytochrome c" evidence="5">
    <location>
        <begin position="56"/>
        <end position="196"/>
    </location>
</feature>
<reference evidence="6 7" key="1">
    <citation type="submission" date="2023-09" db="EMBL/GenBank/DDBJ databases">
        <authorList>
            <person name="Rey-Velasco X."/>
        </authorList>
    </citation>
    <scope>NUCLEOTIDE SEQUENCE [LARGE SCALE GENOMIC DNA]</scope>
    <source>
        <strain evidence="6 7">F363</strain>
    </source>
</reference>
<dbReference type="InterPro" id="IPR051459">
    <property type="entry name" value="Cytochrome_c-type_DH"/>
</dbReference>
<dbReference type="Pfam" id="PF00034">
    <property type="entry name" value="Cytochrom_C"/>
    <property type="match status" value="1"/>
</dbReference>
<evidence type="ECO:0000313" key="7">
    <source>
        <dbReference type="Proteomes" id="UP001262889"/>
    </source>
</evidence>
<comment type="caution">
    <text evidence="6">The sequence shown here is derived from an EMBL/GenBank/DDBJ whole genome shotgun (WGS) entry which is preliminary data.</text>
</comment>
<organism evidence="6 7">
    <name type="scientific">Autumnicola tepida</name>
    <dbReference type="NCBI Taxonomy" id="3075595"/>
    <lineage>
        <taxon>Bacteria</taxon>
        <taxon>Pseudomonadati</taxon>
        <taxon>Bacteroidota</taxon>
        <taxon>Flavobacteriia</taxon>
        <taxon>Flavobacteriales</taxon>
        <taxon>Flavobacteriaceae</taxon>
        <taxon>Autumnicola</taxon>
    </lineage>
</organism>
<evidence type="ECO:0000256" key="4">
    <source>
        <dbReference type="PROSITE-ProRule" id="PRU00433"/>
    </source>
</evidence>
<name>A0ABU3C4Y6_9FLAO</name>
<dbReference type="Proteomes" id="UP001262889">
    <property type="component" value="Unassembled WGS sequence"/>
</dbReference>
<keyword evidence="1 4" id="KW-0349">Heme</keyword>
<keyword evidence="7" id="KW-1185">Reference proteome</keyword>
<evidence type="ECO:0000256" key="3">
    <source>
        <dbReference type="ARBA" id="ARBA00023004"/>
    </source>
</evidence>
<evidence type="ECO:0000259" key="5">
    <source>
        <dbReference type="PROSITE" id="PS51007"/>
    </source>
</evidence>
<dbReference type="PANTHER" id="PTHR35008:SF4">
    <property type="entry name" value="BLL4482 PROTEIN"/>
    <property type="match status" value="1"/>
</dbReference>
<dbReference type="Gene3D" id="1.10.760.10">
    <property type="entry name" value="Cytochrome c-like domain"/>
    <property type="match status" value="1"/>
</dbReference>
<dbReference type="PANTHER" id="PTHR35008">
    <property type="entry name" value="BLL4482 PROTEIN-RELATED"/>
    <property type="match status" value="1"/>
</dbReference>
<dbReference type="PROSITE" id="PS51007">
    <property type="entry name" value="CYTC"/>
    <property type="match status" value="1"/>
</dbReference>
<dbReference type="EMBL" id="JAVRHQ010000001">
    <property type="protein sequence ID" value="MDT0641404.1"/>
    <property type="molecule type" value="Genomic_DNA"/>
</dbReference>
<evidence type="ECO:0000256" key="2">
    <source>
        <dbReference type="ARBA" id="ARBA00022723"/>
    </source>
</evidence>
<gene>
    <name evidence="6" type="ORF">RM553_01040</name>
</gene>
<dbReference type="InterPro" id="IPR009056">
    <property type="entry name" value="Cyt_c-like_dom"/>
</dbReference>
<keyword evidence="2 4" id="KW-0479">Metal-binding</keyword>
<protein>
    <submittedName>
        <fullName evidence="6">C-type cytochrome</fullName>
    </submittedName>
</protein>